<keyword evidence="7 8" id="KW-0472">Membrane</keyword>
<dbReference type="AlphaFoldDB" id="A0A316A1H2"/>
<dbReference type="SUPFAM" id="SSF52540">
    <property type="entry name" value="P-loop containing nucleoside triphosphate hydrolases"/>
    <property type="match status" value="1"/>
</dbReference>
<keyword evidence="2" id="KW-0813">Transport</keyword>
<dbReference type="Pfam" id="PF00005">
    <property type="entry name" value="ABC_tran"/>
    <property type="match status" value="1"/>
</dbReference>
<dbReference type="CDD" id="cd18547">
    <property type="entry name" value="ABC_6TM_Tm288_like"/>
    <property type="match status" value="1"/>
</dbReference>
<evidence type="ECO:0000256" key="4">
    <source>
        <dbReference type="ARBA" id="ARBA00022741"/>
    </source>
</evidence>
<dbReference type="InterPro" id="IPR027417">
    <property type="entry name" value="P-loop_NTPase"/>
</dbReference>
<protein>
    <submittedName>
        <fullName evidence="11">ATP-binding cassette, subfamily B</fullName>
    </submittedName>
</protein>
<evidence type="ECO:0000256" key="1">
    <source>
        <dbReference type="ARBA" id="ARBA00004651"/>
    </source>
</evidence>
<evidence type="ECO:0000256" key="8">
    <source>
        <dbReference type="SAM" id="Phobius"/>
    </source>
</evidence>
<dbReference type="InterPro" id="IPR003593">
    <property type="entry name" value="AAA+_ATPase"/>
</dbReference>
<dbReference type="GO" id="GO:0005886">
    <property type="term" value="C:plasma membrane"/>
    <property type="evidence" value="ECO:0007669"/>
    <property type="project" value="UniProtKB-SubCell"/>
</dbReference>
<reference evidence="12" key="1">
    <citation type="submission" date="2017-07" db="EMBL/GenBank/DDBJ databases">
        <authorList>
            <person name="Varghese N."/>
            <person name="Submissions S."/>
        </authorList>
    </citation>
    <scope>NUCLEOTIDE SEQUENCE [LARGE SCALE GENOMIC DNA]</scope>
    <source>
        <strain evidence="12">NLAE-zl-C134</strain>
    </source>
</reference>
<evidence type="ECO:0000259" key="10">
    <source>
        <dbReference type="PROSITE" id="PS50929"/>
    </source>
</evidence>
<evidence type="ECO:0000256" key="6">
    <source>
        <dbReference type="ARBA" id="ARBA00022989"/>
    </source>
</evidence>
<dbReference type="PANTHER" id="PTHR43394:SF1">
    <property type="entry name" value="ATP-BINDING CASSETTE SUB-FAMILY B MEMBER 10, MITOCHONDRIAL"/>
    <property type="match status" value="1"/>
</dbReference>
<dbReference type="InterPro" id="IPR039421">
    <property type="entry name" value="Type_1_exporter"/>
</dbReference>
<dbReference type="GO" id="GO:0005524">
    <property type="term" value="F:ATP binding"/>
    <property type="evidence" value="ECO:0007669"/>
    <property type="project" value="UniProtKB-KW"/>
</dbReference>
<evidence type="ECO:0000259" key="9">
    <source>
        <dbReference type="PROSITE" id="PS50893"/>
    </source>
</evidence>
<organism evidence="11 12">
    <name type="scientific">Faecalicatena contorta</name>
    <dbReference type="NCBI Taxonomy" id="39482"/>
    <lineage>
        <taxon>Bacteria</taxon>
        <taxon>Bacillati</taxon>
        <taxon>Bacillota</taxon>
        <taxon>Clostridia</taxon>
        <taxon>Lachnospirales</taxon>
        <taxon>Lachnospiraceae</taxon>
        <taxon>Faecalicatena</taxon>
    </lineage>
</organism>
<dbReference type="PROSITE" id="PS00211">
    <property type="entry name" value="ABC_TRANSPORTER_1"/>
    <property type="match status" value="1"/>
</dbReference>
<keyword evidence="5 11" id="KW-0067">ATP-binding</keyword>
<dbReference type="EMBL" id="UHJJ01000002">
    <property type="protein sequence ID" value="SUQ13247.1"/>
    <property type="molecule type" value="Genomic_DNA"/>
</dbReference>
<evidence type="ECO:0000313" key="11">
    <source>
        <dbReference type="EMBL" id="SUQ13247.1"/>
    </source>
</evidence>
<feature type="transmembrane region" description="Helical" evidence="8">
    <location>
        <begin position="71"/>
        <end position="91"/>
    </location>
</feature>
<dbReference type="InterPro" id="IPR017871">
    <property type="entry name" value="ABC_transporter-like_CS"/>
</dbReference>
<feature type="domain" description="ABC transmembrane type-1" evidence="10">
    <location>
        <begin position="24"/>
        <end position="317"/>
    </location>
</feature>
<dbReference type="InterPro" id="IPR011527">
    <property type="entry name" value="ABC1_TM_dom"/>
</dbReference>
<dbReference type="OrthoDB" id="9762778at2"/>
<dbReference type="GO" id="GO:0015421">
    <property type="term" value="F:ABC-type oligopeptide transporter activity"/>
    <property type="evidence" value="ECO:0007669"/>
    <property type="project" value="TreeGrafter"/>
</dbReference>
<evidence type="ECO:0000256" key="5">
    <source>
        <dbReference type="ARBA" id="ARBA00022840"/>
    </source>
</evidence>
<dbReference type="SUPFAM" id="SSF90123">
    <property type="entry name" value="ABC transporter transmembrane region"/>
    <property type="match status" value="1"/>
</dbReference>
<dbReference type="FunFam" id="3.40.50.300:FF:000287">
    <property type="entry name" value="Multidrug ABC transporter ATP-binding protein"/>
    <property type="match status" value="1"/>
</dbReference>
<feature type="transmembrane region" description="Helical" evidence="8">
    <location>
        <begin position="176"/>
        <end position="193"/>
    </location>
</feature>
<dbReference type="SMART" id="SM00382">
    <property type="entry name" value="AAA"/>
    <property type="match status" value="1"/>
</dbReference>
<keyword evidence="4" id="KW-0547">Nucleotide-binding</keyword>
<gene>
    <name evidence="11" type="ORF">SAMN05216529_102465</name>
</gene>
<feature type="domain" description="ABC transporter" evidence="9">
    <location>
        <begin position="351"/>
        <end position="585"/>
    </location>
</feature>
<dbReference type="Pfam" id="PF00664">
    <property type="entry name" value="ABC_membrane"/>
    <property type="match status" value="1"/>
</dbReference>
<evidence type="ECO:0000313" key="12">
    <source>
        <dbReference type="Proteomes" id="UP000254051"/>
    </source>
</evidence>
<keyword evidence="12" id="KW-1185">Reference proteome</keyword>
<keyword evidence="6 8" id="KW-1133">Transmembrane helix</keyword>
<dbReference type="PROSITE" id="PS50929">
    <property type="entry name" value="ABC_TM1F"/>
    <property type="match status" value="1"/>
</dbReference>
<feature type="transmembrane region" description="Helical" evidence="8">
    <location>
        <begin position="21"/>
        <end position="44"/>
    </location>
</feature>
<name>A0A316A1H2_9FIRM</name>
<dbReference type="Proteomes" id="UP000254051">
    <property type="component" value="Unassembled WGS sequence"/>
</dbReference>
<dbReference type="PROSITE" id="PS50893">
    <property type="entry name" value="ABC_TRANSPORTER_2"/>
    <property type="match status" value="1"/>
</dbReference>
<dbReference type="GO" id="GO:0016887">
    <property type="term" value="F:ATP hydrolysis activity"/>
    <property type="evidence" value="ECO:0007669"/>
    <property type="project" value="InterPro"/>
</dbReference>
<evidence type="ECO:0000256" key="3">
    <source>
        <dbReference type="ARBA" id="ARBA00022692"/>
    </source>
</evidence>
<dbReference type="CDD" id="cd03254">
    <property type="entry name" value="ABCC_Glucan_exporter_like"/>
    <property type="match status" value="1"/>
</dbReference>
<evidence type="ECO:0000256" key="7">
    <source>
        <dbReference type="ARBA" id="ARBA00023136"/>
    </source>
</evidence>
<dbReference type="InterPro" id="IPR003439">
    <property type="entry name" value="ABC_transporter-like_ATP-bd"/>
</dbReference>
<dbReference type="PANTHER" id="PTHR43394">
    <property type="entry name" value="ATP-DEPENDENT PERMEASE MDL1, MITOCHONDRIAL"/>
    <property type="match status" value="1"/>
</dbReference>
<sequence length="588" mass="65209">MKNQKKHVVRRLFKFFKGQRLKMLMVFLGAVVSSAAFIVTPIYIGHGIDQIVDIMKGTVSGTGNSMDLTPLLPIIAILTSLNILSFAASYLQEYLVAEVAETVSLNMRGAMSKKLHRLPLRFYDSTEKGEILSRTTSDIEKIAESLRQGVSQLISSFVRVIFSISMLLIISPRLSLVVFLTIGLATVGTIFITQRSRKSFLKNQATLGRLNGNIEEIFTGHLVIKAFNHEKEAFYNFKKINDQLCKDSRNAEILQYLVAPAVRITNSLGYIIIAVMSSFSLMQGRMSLGTVQMFIQYTDKASEPIIQAANIINMMQSALAAAQRFFEILDEPEETPDTQSSVSIHKPQGRVELDHVQFGYDPNILLMRDICLHVNPGEKVAIVGHTGAGKTTLVNLLMRFYDIQSGSILIDGIETNRMTRADLRSLFGMVLQDTWLFSGSIGDNIAYGKPDATDTEIIAAAKSARADYFIRTLPDGYQTILEEDGSNVSQGQRQLLTIARAILADPAILILDEATSSVDTRTEKEIQKAMNNLMKGRTSFIIAHKLSTIQDADLILVMEQGNIIEQGTHDQLLASKGAYSQLYQSQFA</sequence>
<accession>A0A316A1H2</accession>
<dbReference type="RefSeq" id="WP_109709226.1">
    <property type="nucleotide sequence ID" value="NZ_QGDS01000002.1"/>
</dbReference>
<keyword evidence="3 8" id="KW-0812">Transmembrane</keyword>
<proteinExistence type="predicted"/>
<evidence type="ECO:0000256" key="2">
    <source>
        <dbReference type="ARBA" id="ARBA00022448"/>
    </source>
</evidence>
<dbReference type="Gene3D" id="3.40.50.300">
    <property type="entry name" value="P-loop containing nucleotide triphosphate hydrolases"/>
    <property type="match status" value="1"/>
</dbReference>
<dbReference type="Gene3D" id="1.20.1560.10">
    <property type="entry name" value="ABC transporter type 1, transmembrane domain"/>
    <property type="match status" value="1"/>
</dbReference>
<dbReference type="InterPro" id="IPR036640">
    <property type="entry name" value="ABC1_TM_sf"/>
</dbReference>
<comment type="subcellular location">
    <subcellularLocation>
        <location evidence="1">Cell membrane</location>
        <topology evidence="1">Multi-pass membrane protein</topology>
    </subcellularLocation>
</comment>